<evidence type="ECO:0000313" key="2">
    <source>
        <dbReference type="Proteomes" id="UP000075243"/>
    </source>
</evidence>
<protein>
    <submittedName>
        <fullName evidence="1">Uncharacterized protein</fullName>
    </submittedName>
</protein>
<gene>
    <name evidence="1" type="ORF">KK1_009098</name>
</gene>
<proteinExistence type="predicted"/>
<keyword evidence="2" id="KW-1185">Reference proteome</keyword>
<dbReference type="Gramene" id="C.cajan_08840.t">
    <property type="protein sequence ID" value="C.cajan_08840.t"/>
    <property type="gene ID" value="C.cajan_08840"/>
</dbReference>
<name>A0A151TS67_CAJCA</name>
<evidence type="ECO:0000313" key="1">
    <source>
        <dbReference type="EMBL" id="KYP69892.1"/>
    </source>
</evidence>
<dbReference type="AlphaFoldDB" id="A0A151TS67"/>
<dbReference type="STRING" id="3821.A0A151TS67"/>
<sequence>MVYYDESVLMSIASTIGTPIKMDTNTLTMFRGRFARVCVQINLNVPVVRCNRICLIYPIEWLLTRKFNNRVWEPVPFTRGGLSLSHLLFVDDVMLFCKATSEQACVLSKAIQHFCDNSSLKVNHYNFKFIFSPSVPRATREELMNILSIQCTTHIGKYLGFNLMTNRVTKSDFSTILDKVNSRLASWKGRLVNKAGRLCLALPTYNMQLIWLPQFVCASINKACRSMIWSNQRNSNC</sequence>
<accession>A0A151TS67</accession>
<dbReference type="Proteomes" id="UP000075243">
    <property type="component" value="Chromosome 3"/>
</dbReference>
<reference evidence="1 2" key="1">
    <citation type="journal article" date="2012" name="Nat. Biotechnol.">
        <title>Draft genome sequence of pigeonpea (Cajanus cajan), an orphan legume crop of resource-poor farmers.</title>
        <authorList>
            <person name="Varshney R.K."/>
            <person name="Chen W."/>
            <person name="Li Y."/>
            <person name="Bharti A.K."/>
            <person name="Saxena R.K."/>
            <person name="Schlueter J.A."/>
            <person name="Donoghue M.T."/>
            <person name="Azam S."/>
            <person name="Fan G."/>
            <person name="Whaley A.M."/>
            <person name="Farmer A.D."/>
            <person name="Sheridan J."/>
            <person name="Iwata A."/>
            <person name="Tuteja R."/>
            <person name="Penmetsa R.V."/>
            <person name="Wu W."/>
            <person name="Upadhyaya H.D."/>
            <person name="Yang S.P."/>
            <person name="Shah T."/>
            <person name="Saxena K.B."/>
            <person name="Michael T."/>
            <person name="McCombie W.R."/>
            <person name="Yang B."/>
            <person name="Zhang G."/>
            <person name="Yang H."/>
            <person name="Wang J."/>
            <person name="Spillane C."/>
            <person name="Cook D.R."/>
            <person name="May G.D."/>
            <person name="Xu X."/>
            <person name="Jackson S.A."/>
        </authorList>
    </citation>
    <scope>NUCLEOTIDE SEQUENCE [LARGE SCALE GENOMIC DNA]</scope>
    <source>
        <strain evidence="2">cv. Asha</strain>
    </source>
</reference>
<dbReference type="PANTHER" id="PTHR33116">
    <property type="entry name" value="REVERSE TRANSCRIPTASE ZINC-BINDING DOMAIN-CONTAINING PROTEIN-RELATED-RELATED"/>
    <property type="match status" value="1"/>
</dbReference>
<dbReference type="PANTHER" id="PTHR33116:SF70">
    <property type="entry name" value="NON-LTR RETROELEMENT REVERSE TRANSCRIPTASE-LIKE PROTEIN"/>
    <property type="match status" value="1"/>
</dbReference>
<dbReference type="EMBL" id="CM003605">
    <property type="protein sequence ID" value="KYP69892.1"/>
    <property type="molecule type" value="Genomic_DNA"/>
</dbReference>
<organism evidence="1 2">
    <name type="scientific">Cajanus cajan</name>
    <name type="common">Pigeon pea</name>
    <name type="synonym">Cajanus indicus</name>
    <dbReference type="NCBI Taxonomy" id="3821"/>
    <lineage>
        <taxon>Eukaryota</taxon>
        <taxon>Viridiplantae</taxon>
        <taxon>Streptophyta</taxon>
        <taxon>Embryophyta</taxon>
        <taxon>Tracheophyta</taxon>
        <taxon>Spermatophyta</taxon>
        <taxon>Magnoliopsida</taxon>
        <taxon>eudicotyledons</taxon>
        <taxon>Gunneridae</taxon>
        <taxon>Pentapetalae</taxon>
        <taxon>rosids</taxon>
        <taxon>fabids</taxon>
        <taxon>Fabales</taxon>
        <taxon>Fabaceae</taxon>
        <taxon>Papilionoideae</taxon>
        <taxon>50 kb inversion clade</taxon>
        <taxon>NPAAA clade</taxon>
        <taxon>indigoferoid/millettioid clade</taxon>
        <taxon>Phaseoleae</taxon>
        <taxon>Cajanus</taxon>
    </lineage>
</organism>